<feature type="compositionally biased region" description="Polar residues" evidence="3">
    <location>
        <begin position="404"/>
        <end position="414"/>
    </location>
</feature>
<feature type="compositionally biased region" description="Basic and acidic residues" evidence="3">
    <location>
        <begin position="1185"/>
        <end position="1207"/>
    </location>
</feature>
<feature type="region of interest" description="Disordered" evidence="3">
    <location>
        <begin position="1125"/>
        <end position="1151"/>
    </location>
</feature>
<protein>
    <recommendedName>
        <fullName evidence="4">J domain-containing protein</fullName>
    </recommendedName>
</protein>
<feature type="region of interest" description="Disordered" evidence="3">
    <location>
        <begin position="404"/>
        <end position="424"/>
    </location>
</feature>
<feature type="compositionally biased region" description="Basic residues" evidence="3">
    <location>
        <begin position="9"/>
        <end position="19"/>
    </location>
</feature>
<dbReference type="SUPFAM" id="SSF46565">
    <property type="entry name" value="Chaperone J-domain"/>
    <property type="match status" value="1"/>
</dbReference>
<feature type="compositionally biased region" description="Polar residues" evidence="3">
    <location>
        <begin position="318"/>
        <end position="335"/>
    </location>
</feature>
<dbReference type="GO" id="GO:0030276">
    <property type="term" value="F:clathrin binding"/>
    <property type="evidence" value="ECO:0007669"/>
    <property type="project" value="TreeGrafter"/>
</dbReference>
<feature type="coiled-coil region" evidence="2">
    <location>
        <begin position="1243"/>
        <end position="1275"/>
    </location>
</feature>
<dbReference type="PROSITE" id="PS50076">
    <property type="entry name" value="DNAJ_2"/>
    <property type="match status" value="1"/>
</dbReference>
<dbReference type="OrthoDB" id="1717591at2759"/>
<feature type="compositionally biased region" description="Polar residues" evidence="3">
    <location>
        <begin position="1208"/>
        <end position="1225"/>
    </location>
</feature>
<feature type="domain" description="J" evidence="4">
    <location>
        <begin position="1302"/>
        <end position="1375"/>
    </location>
</feature>
<dbReference type="GO" id="GO:0005783">
    <property type="term" value="C:endoplasmic reticulum"/>
    <property type="evidence" value="ECO:0007669"/>
    <property type="project" value="UniProtKB-ARBA"/>
</dbReference>
<feature type="region of interest" description="Disordered" evidence="3">
    <location>
        <begin position="1"/>
        <end position="21"/>
    </location>
</feature>
<dbReference type="InterPro" id="IPR001623">
    <property type="entry name" value="DnaJ_domain"/>
</dbReference>
<dbReference type="PANTHER" id="PTHR23172:SF87">
    <property type="entry name" value="CHAPERONE DNAJ-DOMAIN SUPERFAMILY PROTEIN"/>
    <property type="match status" value="1"/>
</dbReference>
<sequence>MLGRSGRSNNRRRNVRRRGRGGETLARACAWRLRESGGHGRGAEGEEAPPEGRGGGRRWRRGWCSERRRRRSGRGGGGRACGRTGTCSGARPRFAAPFGGAPLDYAEVFGGVTATCTIPYLDLPPAAAVGVDGGFFACRGKGDYGEIFGRFDFGDFALAVRGPLRRAGTRGGGEGARDHVAVERELQVCNICLLLLLPLTSALTSVPVPSLRESSAFSTLIRVNVKWGCSYDTENQQFVMSYNKTTERKPDDRIEMTTCTVEPSMDFVIDSRNMSHGPATNHVSRIDNDTIASDDNDRNPSSASVSARSPENDFLADQKQQSPSWTPISGSVSANENHKNYDSHSTRNTVTPDYAFLQVSDIDAQAQSIKVQPLLRQQPKLLNKKESAAKESINLVNHCHTPTSVAHTTSSSNIPHADKKADVNPTSASAAAAMKEAMDFAEARLKAAKELLERKGDSFKLRKKSSHHRSSRFDHSDGNGKRELPLEKPQQMMPHSAESCQTSSKLEKLRKWKSGNDFFELTGDDQKCKTDGTIREDDKRERMDHITSVINDHSETVLSTADSDLERYEKLWEVNDGRNLGVKHVDLREGKTAPVDKDRVSVILEASTENMAPQKTHNSVGIKASCDTECLELPSVSDASAKLDVLKDMPDSLPEACSSGNACDLRDCGDSIPKEPSDANVDIFQGSNIKSLILEELQESDVCDAFVRPRLSRIDQQAETYGREKFSFIDGSLLHNKGAKINEVLSEEVERVEIEEKVSPCTHPEETVVDLDAECLEDENDVILQNNNLADREESNMLNVFEVASKLIKRELDQELHGSLGHQVDHMEEGTDGLISDVSDKETDETPLENSDMTCSEEGPAPCNQDDQKSPESTNRGHSDVHAKFDRNSNEFSFSGDEGIIKAASDSSSRATINLKDDPASSSEMYTHMQHSVRKDDSATSQTSCSAPGLGEIREVSNRREGELPTERSTHEETSRANKMKEKDATTNISKAKQRPYPLETTHGPTKSAEAPMPVSADTWKKEALGVQRAKERENMTRVDSATDKDKASSRKAQETEENEKRLEKQRELAEEKERQKLEEERERERKKDRLAVERATREAHERAFAEAREKAEKMALERITAARQRASAEAREKEERASAEAAAERATREARIKAERAAVERATAEARERAIEKAKAEKALAEARERRERYRSSFKEGLKSNQDIRQESQFQRATSSNFTRNPDSGNRAVVEVESALRHKARLERHQRTTERVSKALAEKNRRDMLAQREQAEKHRLSEFLDPEIKRWSNGKEGNLRALLSTLQYILGADSGWQPVPLTDLITAVAVKKAYRKAALCVHPDKVQQRGATIRQKYICEKVFDLLKDAWNKFTSEER</sequence>
<evidence type="ECO:0000256" key="2">
    <source>
        <dbReference type="SAM" id="Coils"/>
    </source>
</evidence>
<reference evidence="5" key="1">
    <citation type="submission" date="2020-07" db="EMBL/GenBank/DDBJ databases">
        <title>Genome sequence and genetic diversity analysis of an under-domesticated orphan crop, white fonio (Digitaria exilis).</title>
        <authorList>
            <person name="Bennetzen J.L."/>
            <person name="Chen S."/>
            <person name="Ma X."/>
            <person name="Wang X."/>
            <person name="Yssel A.E.J."/>
            <person name="Chaluvadi S.R."/>
            <person name="Johnson M."/>
            <person name="Gangashetty P."/>
            <person name="Hamidou F."/>
            <person name="Sanogo M.D."/>
            <person name="Zwaenepoel A."/>
            <person name="Wallace J."/>
            <person name="Van De Peer Y."/>
            <person name="Van Deynze A."/>
        </authorList>
    </citation>
    <scope>NUCLEOTIDE SEQUENCE</scope>
    <source>
        <tissue evidence="5">Leaves</tissue>
    </source>
</reference>
<dbReference type="GO" id="GO:0072318">
    <property type="term" value="P:clathrin coat disassembly"/>
    <property type="evidence" value="ECO:0007669"/>
    <property type="project" value="TreeGrafter"/>
</dbReference>
<feature type="compositionally biased region" description="Basic and acidic residues" evidence="3">
    <location>
        <begin position="952"/>
        <end position="985"/>
    </location>
</feature>
<feature type="region of interest" description="Disordered" evidence="3">
    <location>
        <begin position="1185"/>
        <end position="1226"/>
    </location>
</feature>
<feature type="compositionally biased region" description="Polar residues" evidence="3">
    <location>
        <begin position="299"/>
        <end position="309"/>
    </location>
</feature>
<dbReference type="GO" id="GO:0072583">
    <property type="term" value="P:clathrin-dependent endocytosis"/>
    <property type="evidence" value="ECO:0007669"/>
    <property type="project" value="TreeGrafter"/>
</dbReference>
<dbReference type="EMBL" id="JACEFO010001725">
    <property type="protein sequence ID" value="KAF8716399.1"/>
    <property type="molecule type" value="Genomic_DNA"/>
</dbReference>
<keyword evidence="1 2" id="KW-0175">Coiled coil</keyword>
<comment type="caution">
    <text evidence="5">The sequence shown here is derived from an EMBL/GenBank/DDBJ whole genome shotgun (WGS) entry which is preliminary data.</text>
</comment>
<evidence type="ECO:0000313" key="6">
    <source>
        <dbReference type="Proteomes" id="UP000636709"/>
    </source>
</evidence>
<feature type="region of interest" description="Disordered" evidence="3">
    <location>
        <begin position="36"/>
        <end position="59"/>
    </location>
</feature>
<feature type="compositionally biased region" description="Basic and acidic residues" evidence="3">
    <location>
        <begin position="866"/>
        <end position="889"/>
    </location>
</feature>
<dbReference type="FunFam" id="1.10.287.110:FF:000009">
    <property type="entry name" value="Auxilin-related protein 1"/>
    <property type="match status" value="1"/>
</dbReference>
<feature type="compositionally biased region" description="Basic residues" evidence="3">
    <location>
        <begin position="461"/>
        <end position="470"/>
    </location>
</feature>
<feature type="compositionally biased region" description="Basic and acidic residues" evidence="3">
    <location>
        <begin position="1127"/>
        <end position="1151"/>
    </location>
</feature>
<evidence type="ECO:0000256" key="3">
    <source>
        <dbReference type="SAM" id="MobiDB-lite"/>
    </source>
</evidence>
<name>A0A835EUI7_9POAL</name>
<proteinExistence type="predicted"/>
<evidence type="ECO:0000259" key="4">
    <source>
        <dbReference type="PROSITE" id="PS50076"/>
    </source>
</evidence>
<feature type="region of interest" description="Disordered" evidence="3">
    <location>
        <begin position="458"/>
        <end position="506"/>
    </location>
</feature>
<feature type="compositionally biased region" description="Basic and acidic residues" evidence="3">
    <location>
        <begin position="1019"/>
        <end position="1110"/>
    </location>
</feature>
<feature type="compositionally biased region" description="Basic and acidic residues" evidence="3">
    <location>
        <begin position="336"/>
        <end position="345"/>
    </location>
</feature>
<feature type="region of interest" description="Disordered" evidence="3">
    <location>
        <begin position="270"/>
        <end position="348"/>
    </location>
</feature>
<dbReference type="PANTHER" id="PTHR23172">
    <property type="entry name" value="AUXILIN/CYCLIN G-ASSOCIATED KINASE-RELATED"/>
    <property type="match status" value="1"/>
</dbReference>
<dbReference type="Gene3D" id="1.10.287.110">
    <property type="entry name" value="DnaJ domain"/>
    <property type="match status" value="1"/>
</dbReference>
<evidence type="ECO:0000256" key="1">
    <source>
        <dbReference type="ARBA" id="ARBA00023054"/>
    </source>
</evidence>
<gene>
    <name evidence="5" type="ORF">HU200_026371</name>
</gene>
<keyword evidence="6" id="KW-1185">Reference proteome</keyword>
<dbReference type="CDD" id="cd06257">
    <property type="entry name" value="DnaJ"/>
    <property type="match status" value="1"/>
</dbReference>
<accession>A0A835EUI7</accession>
<feature type="compositionally biased region" description="Basic and acidic residues" evidence="3">
    <location>
        <begin position="471"/>
        <end position="486"/>
    </location>
</feature>
<evidence type="ECO:0000313" key="5">
    <source>
        <dbReference type="EMBL" id="KAF8716399.1"/>
    </source>
</evidence>
<organism evidence="5 6">
    <name type="scientific">Digitaria exilis</name>
    <dbReference type="NCBI Taxonomy" id="1010633"/>
    <lineage>
        <taxon>Eukaryota</taxon>
        <taxon>Viridiplantae</taxon>
        <taxon>Streptophyta</taxon>
        <taxon>Embryophyta</taxon>
        <taxon>Tracheophyta</taxon>
        <taxon>Spermatophyta</taxon>
        <taxon>Magnoliopsida</taxon>
        <taxon>Liliopsida</taxon>
        <taxon>Poales</taxon>
        <taxon>Poaceae</taxon>
        <taxon>PACMAD clade</taxon>
        <taxon>Panicoideae</taxon>
        <taxon>Panicodae</taxon>
        <taxon>Paniceae</taxon>
        <taxon>Anthephorinae</taxon>
        <taxon>Digitaria</taxon>
    </lineage>
</organism>
<dbReference type="Proteomes" id="UP000636709">
    <property type="component" value="Unassembled WGS sequence"/>
</dbReference>
<dbReference type="InterPro" id="IPR036869">
    <property type="entry name" value="J_dom_sf"/>
</dbReference>
<feature type="region of interest" description="Disordered" evidence="3">
    <location>
        <begin position="821"/>
        <end position="1110"/>
    </location>
</feature>
<feature type="coiled-coil region" evidence="2">
    <location>
        <begin position="431"/>
        <end position="458"/>
    </location>
</feature>
<dbReference type="GO" id="GO:0031982">
    <property type="term" value="C:vesicle"/>
    <property type="evidence" value="ECO:0007669"/>
    <property type="project" value="TreeGrafter"/>
</dbReference>